<name>A4XNA1_ECTM1</name>
<organism evidence="1">
    <name type="scientific">Ectopseudomonas mendocina (strain ymp)</name>
    <name type="common">Pseudomonas mendocina</name>
    <dbReference type="NCBI Taxonomy" id="399739"/>
    <lineage>
        <taxon>Bacteria</taxon>
        <taxon>Pseudomonadati</taxon>
        <taxon>Pseudomonadota</taxon>
        <taxon>Gammaproteobacteria</taxon>
        <taxon>Pseudomonadales</taxon>
        <taxon>Pseudomonadaceae</taxon>
        <taxon>Ectopseudomonas</taxon>
    </lineage>
</organism>
<accession>A4XNA1</accession>
<gene>
    <name evidence="1" type="ordered locus">Pmen_0043</name>
</gene>
<dbReference type="KEGG" id="pmy:Pmen_0043"/>
<reference evidence="1" key="1">
    <citation type="submission" date="2007-04" db="EMBL/GenBank/DDBJ databases">
        <title>Complete sequence of Pseudomonas mendocina ymp.</title>
        <authorList>
            <consortium name="US DOE Joint Genome Institute"/>
            <person name="Copeland A."/>
            <person name="Lucas S."/>
            <person name="Lapidus A."/>
            <person name="Barry K."/>
            <person name="Glavina del Rio T."/>
            <person name="Dalin E."/>
            <person name="Tice H."/>
            <person name="Pitluck S."/>
            <person name="Kiss H."/>
            <person name="Brettin T."/>
            <person name="Detter J.C."/>
            <person name="Bruce D."/>
            <person name="Han C."/>
            <person name="Schmutz J."/>
            <person name="Larimer F."/>
            <person name="Land M."/>
            <person name="Hauser L."/>
            <person name="Kyrpides N."/>
            <person name="Mikhailova N."/>
            <person name="Hersman L."/>
            <person name="Dubois J."/>
            <person name="Maurice P."/>
            <person name="Richardson P."/>
        </authorList>
    </citation>
    <scope>NUCLEOTIDE SEQUENCE [LARGE SCALE GENOMIC DNA]</scope>
    <source>
        <strain evidence="1">Ymp</strain>
    </source>
</reference>
<evidence type="ECO:0000313" key="1">
    <source>
        <dbReference type="EMBL" id="ABP82817.1"/>
    </source>
</evidence>
<sequence>MKTEHAARPQLMQTLQQGAAPQGNLAALKETGWSRRSDFESSLSSWSNSAVPTLADGQLFAQLIQPVHSGGDQSGFGGSGVASFQARPDGMAGELVDELTQRLPSLPSGPINVTLLMPNLGRVQVRAGKRDQQLEVELGFERQDVLERLRAQERTCESALGEALGQPVRLWMREEASV</sequence>
<dbReference type="EMBL" id="CP000680">
    <property type="protein sequence ID" value="ABP82817.1"/>
    <property type="molecule type" value="Genomic_DNA"/>
</dbReference>
<dbReference type="STRING" id="399739.Pmen_0043"/>
<proteinExistence type="predicted"/>
<dbReference type="InterPro" id="IPR049757">
    <property type="entry name" value="T3SS_HrpP-like_C"/>
</dbReference>
<protein>
    <submittedName>
        <fullName evidence="1">Uncharacterized protein</fullName>
    </submittedName>
</protein>
<dbReference type="AlphaFoldDB" id="A4XNA1"/>
<dbReference type="HOGENOM" id="CLU_1509364_0_0_6"/>
<dbReference type="CDD" id="cd17468">
    <property type="entry name" value="T3SS_HrpP_C"/>
    <property type="match status" value="1"/>
</dbReference>